<keyword evidence="2" id="KW-1185">Reference proteome</keyword>
<gene>
    <name evidence="1" type="ORF">KSU1_C1091</name>
</gene>
<protein>
    <submittedName>
        <fullName evidence="1">Uncharacterized protein</fullName>
    </submittedName>
</protein>
<dbReference type="Proteomes" id="UP000002985">
    <property type="component" value="Unassembled WGS sequence"/>
</dbReference>
<sequence length="66" mass="7035">MKEIDADVWDDFGGDGEIDACEVCGRTDLQFGLSPCCCSMGSYSPGSAMCDGCEYDEVCVGLEGYK</sequence>
<evidence type="ECO:0000313" key="2">
    <source>
        <dbReference type="Proteomes" id="UP000002985"/>
    </source>
</evidence>
<accession>I3ILU2</accession>
<organism evidence="1 2">
    <name type="scientific">Candidatus Jettenia caeni</name>
    <dbReference type="NCBI Taxonomy" id="247490"/>
    <lineage>
        <taxon>Bacteria</taxon>
        <taxon>Pseudomonadati</taxon>
        <taxon>Planctomycetota</taxon>
        <taxon>Candidatus Brocadiia</taxon>
        <taxon>Candidatus Brocadiales</taxon>
        <taxon>Candidatus Brocadiaceae</taxon>
        <taxon>Candidatus Jettenia</taxon>
    </lineage>
</organism>
<comment type="caution">
    <text evidence="1">The sequence shown here is derived from an EMBL/GenBank/DDBJ whole genome shotgun (WGS) entry which is preliminary data.</text>
</comment>
<dbReference type="EMBL" id="BAFH01000003">
    <property type="protein sequence ID" value="GAB62687.1"/>
    <property type="molecule type" value="Genomic_DNA"/>
</dbReference>
<dbReference type="STRING" id="247490.KSU1_C1091"/>
<evidence type="ECO:0000313" key="1">
    <source>
        <dbReference type="EMBL" id="GAB62687.1"/>
    </source>
</evidence>
<dbReference type="AlphaFoldDB" id="I3ILU2"/>
<proteinExistence type="predicted"/>
<reference evidence="1 2" key="1">
    <citation type="journal article" date="2012" name="FEBS Lett.">
        <title>Anammox organism KSU-1 expresses a NirK-type copper-containing nitrite reductase instead of a NirS-type with cytochrome cd1.</title>
        <authorList>
            <person name="Hira D."/>
            <person name="Toh H."/>
            <person name="Migita C.T."/>
            <person name="Okubo H."/>
            <person name="Nishiyama T."/>
            <person name="Hattori M."/>
            <person name="Furukawa K."/>
            <person name="Fujii T."/>
        </authorList>
    </citation>
    <scope>NUCLEOTIDE SEQUENCE [LARGE SCALE GENOMIC DNA]</scope>
</reference>
<name>I3ILU2_9BACT</name>